<name>A0A0R4IB49_DANRE</name>
<accession>A0A0R4IB49</accession>
<proteinExistence type="predicted"/>
<keyword evidence="3" id="KW-1185">Reference proteome</keyword>
<dbReference type="ZFIN" id="ZDB-GENE-070912-142">
    <property type="gene designation" value="si:ch211-166e11.5"/>
</dbReference>
<dbReference type="PaxDb" id="7955-ENSDARP00000102034"/>
<feature type="region of interest" description="Disordered" evidence="1">
    <location>
        <begin position="185"/>
        <end position="208"/>
    </location>
</feature>
<dbReference type="PANTHER" id="PTHR31025:SF31">
    <property type="entry name" value="SI:CH211-166E11.5"/>
    <property type="match status" value="1"/>
</dbReference>
<dbReference type="Bgee" id="ENSDARG00000100407">
    <property type="expression patterns" value="Expressed in gastrula and 21 other cell types or tissues"/>
</dbReference>
<dbReference type="PhylomeDB" id="A0A0R4IB49"/>
<evidence type="ECO:0000313" key="3">
    <source>
        <dbReference type="Proteomes" id="UP000000437"/>
    </source>
</evidence>
<protein>
    <submittedName>
        <fullName evidence="2">Si:ch211-166e11.5</fullName>
    </submittedName>
    <submittedName>
        <fullName evidence="4">Sterile alpha motif domain-containing protein 3</fullName>
    </submittedName>
</protein>
<evidence type="ECO:0000313" key="5">
    <source>
        <dbReference type="ZFIN" id="ZDB-GENE-070912-142"/>
    </source>
</evidence>
<organism evidence="2">
    <name type="scientific">Danio rerio</name>
    <name type="common">Zebrafish</name>
    <name type="synonym">Brachydanio rerio</name>
    <dbReference type="NCBI Taxonomy" id="7955"/>
    <lineage>
        <taxon>Eukaryota</taxon>
        <taxon>Metazoa</taxon>
        <taxon>Chordata</taxon>
        <taxon>Craniata</taxon>
        <taxon>Vertebrata</taxon>
        <taxon>Euteleostomi</taxon>
        <taxon>Actinopterygii</taxon>
        <taxon>Neopterygii</taxon>
        <taxon>Teleostei</taxon>
        <taxon>Ostariophysi</taxon>
        <taxon>Cypriniformes</taxon>
        <taxon>Danionidae</taxon>
        <taxon>Danioninae</taxon>
        <taxon>Danio</taxon>
    </lineage>
</organism>
<dbReference type="GeneID" id="100334858"/>
<evidence type="ECO:0000313" key="4">
    <source>
        <dbReference type="RefSeq" id="XP_002663322.1"/>
    </source>
</evidence>
<dbReference type="OMA" id="TIHLEAK"/>
<dbReference type="ExpressionAtlas" id="A0A0R4IB49">
    <property type="expression patterns" value="baseline"/>
</dbReference>
<dbReference type="AlphaFoldDB" id="A0A0R4IB49"/>
<reference evidence="2 3" key="1">
    <citation type="journal article" date="2013" name="Nature">
        <title>The zebrafish reference genome sequence and its relationship to the human genome.</title>
        <authorList>
            <consortium name="Genome Reference Consortium Zebrafish"/>
            <person name="Howe K."/>
            <person name="Clark M.D."/>
            <person name="Torroja C.F."/>
            <person name="Torrance J."/>
            <person name="Berthelot C."/>
            <person name="Muffato M."/>
            <person name="Collins J.E."/>
            <person name="Humphray S."/>
            <person name="McLaren K."/>
            <person name="Matthews L."/>
            <person name="McLaren S."/>
            <person name="Sealy I."/>
            <person name="Caccamo M."/>
            <person name="Churcher C."/>
            <person name="Scott C."/>
            <person name="Barrett J.C."/>
            <person name="Koch R."/>
            <person name="Rauch G.J."/>
            <person name="White S."/>
            <person name="Chow W."/>
            <person name="Kilian B."/>
            <person name="Quintais L.T."/>
            <person name="Guerra-Assuncao J.A."/>
            <person name="Zhou Y."/>
            <person name="Gu Y."/>
            <person name="Yen J."/>
            <person name="Vogel J.H."/>
            <person name="Eyre T."/>
            <person name="Redmond S."/>
            <person name="Banerjee R."/>
            <person name="Chi J."/>
            <person name="Fu B."/>
            <person name="Langley E."/>
            <person name="Maguire S.F."/>
            <person name="Laird G.K."/>
            <person name="Lloyd D."/>
            <person name="Kenyon E."/>
            <person name="Donaldson S."/>
            <person name="Sehra H."/>
            <person name="Almeida-King J."/>
            <person name="Loveland J."/>
            <person name="Trevanion S."/>
            <person name="Jones M."/>
            <person name="Quail M."/>
            <person name="Willey D."/>
            <person name="Hunt A."/>
            <person name="Burton J."/>
            <person name="Sims S."/>
            <person name="McLay K."/>
            <person name="Plumb B."/>
            <person name="Davis J."/>
            <person name="Clee C."/>
            <person name="Oliver K."/>
            <person name="Clark R."/>
            <person name="Riddle C."/>
            <person name="Elliot D."/>
            <person name="Eliott D."/>
            <person name="Threadgold G."/>
            <person name="Harden G."/>
            <person name="Ware D."/>
            <person name="Begum S."/>
            <person name="Mortimore B."/>
            <person name="Mortimer B."/>
            <person name="Kerry G."/>
            <person name="Heath P."/>
            <person name="Phillimore B."/>
            <person name="Tracey A."/>
            <person name="Corby N."/>
            <person name="Dunn M."/>
            <person name="Johnson C."/>
            <person name="Wood J."/>
            <person name="Clark S."/>
            <person name="Pelan S."/>
            <person name="Griffiths G."/>
            <person name="Smith M."/>
            <person name="Glithero R."/>
            <person name="Howden P."/>
            <person name="Barker N."/>
            <person name="Lloyd C."/>
            <person name="Stevens C."/>
            <person name="Harley J."/>
            <person name="Holt K."/>
            <person name="Panagiotidis G."/>
            <person name="Lovell J."/>
            <person name="Beasley H."/>
            <person name="Henderson C."/>
            <person name="Gordon D."/>
            <person name="Auger K."/>
            <person name="Wright D."/>
            <person name="Collins J."/>
            <person name="Raisen C."/>
            <person name="Dyer L."/>
            <person name="Leung K."/>
            <person name="Robertson L."/>
            <person name="Ambridge K."/>
            <person name="Leongamornlert D."/>
            <person name="McGuire S."/>
            <person name="Gilderthorp R."/>
            <person name="Griffiths C."/>
            <person name="Manthravadi D."/>
            <person name="Nichol S."/>
            <person name="Barker G."/>
            <person name="Whitehead S."/>
            <person name="Kay M."/>
            <person name="Brown J."/>
            <person name="Murnane C."/>
            <person name="Gray E."/>
            <person name="Humphries M."/>
            <person name="Sycamore N."/>
            <person name="Barker D."/>
            <person name="Saunders D."/>
            <person name="Wallis J."/>
            <person name="Babbage A."/>
            <person name="Hammond S."/>
            <person name="Mashreghi-Mohammadi M."/>
            <person name="Barr L."/>
            <person name="Martin S."/>
            <person name="Wray P."/>
            <person name="Ellington A."/>
            <person name="Matthews N."/>
            <person name="Ellwood M."/>
            <person name="Woodmansey R."/>
            <person name="Clark G."/>
            <person name="Cooper J."/>
            <person name="Cooper J."/>
            <person name="Tromans A."/>
            <person name="Grafham D."/>
            <person name="Skuce C."/>
            <person name="Pandian R."/>
            <person name="Andrews R."/>
            <person name="Harrison E."/>
            <person name="Kimberley A."/>
            <person name="Garnett J."/>
            <person name="Fosker N."/>
            <person name="Hall R."/>
            <person name="Garner P."/>
            <person name="Kelly D."/>
            <person name="Bird C."/>
            <person name="Palmer S."/>
            <person name="Gehring I."/>
            <person name="Berger A."/>
            <person name="Dooley C.M."/>
            <person name="Ersan-Urun Z."/>
            <person name="Eser C."/>
            <person name="Geiger H."/>
            <person name="Geisler M."/>
            <person name="Karotki L."/>
            <person name="Kirn A."/>
            <person name="Konantz J."/>
            <person name="Konantz M."/>
            <person name="Oberlander M."/>
            <person name="Rudolph-Geiger S."/>
            <person name="Teucke M."/>
            <person name="Lanz C."/>
            <person name="Raddatz G."/>
            <person name="Osoegawa K."/>
            <person name="Zhu B."/>
            <person name="Rapp A."/>
            <person name="Widaa S."/>
            <person name="Langford C."/>
            <person name="Yang F."/>
            <person name="Schuster S.C."/>
            <person name="Carter N.P."/>
            <person name="Harrow J."/>
            <person name="Ning Z."/>
            <person name="Herrero J."/>
            <person name="Searle S.M."/>
            <person name="Enright A."/>
            <person name="Geisler R."/>
            <person name="Plasterk R.H."/>
            <person name="Lee C."/>
            <person name="Westerfield M."/>
            <person name="de Jong P.J."/>
            <person name="Zon L.I."/>
            <person name="Postlethwait J.H."/>
            <person name="Nusslein-Volhard C."/>
            <person name="Hubbard T.J."/>
            <person name="Roest Crollius H."/>
            <person name="Rogers J."/>
            <person name="Stemple D.L."/>
        </authorList>
    </citation>
    <scope>NUCLEOTIDE SEQUENCE [LARGE SCALE GENOMIC DNA]</scope>
    <source>
        <strain evidence="2">Tuebingen</strain>
    </source>
</reference>
<dbReference type="AGR" id="ZFIN:ZDB-GENE-070912-142"/>
<dbReference type="Ensembl" id="ENSDART00000166059.2">
    <property type="protein sequence ID" value="ENSDARP00000130036.1"/>
    <property type="gene ID" value="ENSDARG00000100407.2"/>
</dbReference>
<dbReference type="PANTHER" id="PTHR31025">
    <property type="entry name" value="SI:CH211-196P9.1-RELATED"/>
    <property type="match status" value="1"/>
</dbReference>
<dbReference type="GeneTree" id="ENSGT00950000182912"/>
<sequence>MTSQARAALPCLWFGWRKLLGKQERRGEMAFVKEESKDVIIEEVFFVKNEDAEQQTGAPMCAPAKLRIILHDHDIRKLCLPHGIPATVSELEDVIMKTFGLDGNFTLHYKDMDFGEEYFSLTSTSDIKDKDTIKVIHLVDPPAITLNFGEVDHSFKSASHSSMQSLGSSAFPSLSSFSGSDMGSCSGLQDSLSASSPEHKPSQRSQRWPTEFPVPRFAFDTELVLASGSEAFKKDGIQLNFTSILPDILEKLAENIFQYVAYPTSAQLNEVVEALLQKYPCLKEPGSYNGSYGWRQRLKYKMGNYRSKLRGLGCPELDINSVRRKRAFEKAPAKNIKKPRKMEVNFLPPHQPGETEESLELERLEILHELKHGSNYMIIREKMEKTFSIRRQEVVSQALPVSELTERWPALFNADQINEEFRRITTINLEVTFMTYLDLYSPKIMSMVLSKVGSVKMNIQRIRNMLLEDFSVERRREAALRSLVVCLRENEDDLFKEHMEGGDIPNEAMKILITRGPLVSDPARASIVIEGREVQRDLDVPRACALLMGLIYALNLSYPKGLKSTFEAFQKIFLELDDLKSSPKVMTLKNKLLF</sequence>
<dbReference type="KEGG" id="dre:100334858"/>
<evidence type="ECO:0000256" key="1">
    <source>
        <dbReference type="SAM" id="MobiDB-lite"/>
    </source>
</evidence>
<dbReference type="RefSeq" id="XP_002663322.1">
    <property type="nucleotide sequence ID" value="XM_002663276.7"/>
</dbReference>
<evidence type="ECO:0000313" key="2">
    <source>
        <dbReference type="Ensembl" id="ENSDARP00000130036"/>
    </source>
</evidence>
<reference evidence="2" key="2">
    <citation type="submission" date="2015-11" db="UniProtKB">
        <authorList>
            <consortium name="Ensembl"/>
        </authorList>
    </citation>
    <scope>IDENTIFICATION</scope>
    <source>
        <strain evidence="2">Tuebingen</strain>
    </source>
</reference>
<dbReference type="eggNOG" id="KOG1945">
    <property type="taxonomic scope" value="Eukaryota"/>
</dbReference>
<dbReference type="Proteomes" id="UP000000437">
    <property type="component" value="Chromosome 9"/>
</dbReference>
<gene>
    <name evidence="2 4 5" type="primary">si:ch211-166e11.5</name>
</gene>
<dbReference type="OrthoDB" id="8999651at2759"/>
<dbReference type="EMBL" id="CR753874">
    <property type="status" value="NOT_ANNOTATED_CDS"/>
    <property type="molecule type" value="Genomic_DNA"/>
</dbReference>
<reference evidence="4" key="3">
    <citation type="submission" date="2025-04" db="UniProtKB">
        <authorList>
            <consortium name="RefSeq"/>
        </authorList>
    </citation>
    <scope>IDENTIFICATION</scope>
    <source>
        <strain evidence="4">Tuebingen</strain>
    </source>
</reference>
<dbReference type="EMBL" id="CR848672">
    <property type="status" value="NOT_ANNOTATED_CDS"/>
    <property type="molecule type" value="Genomic_DNA"/>
</dbReference>
<accession>A0A8M1RR65</accession>